<evidence type="ECO:0000256" key="2">
    <source>
        <dbReference type="ARBA" id="ARBA00022857"/>
    </source>
</evidence>
<comment type="caution">
    <text evidence="5">The sequence shown here is derived from an EMBL/GenBank/DDBJ whole genome shotgun (WGS) entry which is preliminary data.</text>
</comment>
<dbReference type="InterPro" id="IPR051911">
    <property type="entry name" value="SDR_oxidoreductase"/>
</dbReference>
<dbReference type="Pfam" id="PF00106">
    <property type="entry name" value="adh_short"/>
    <property type="match status" value="1"/>
</dbReference>
<dbReference type="PROSITE" id="PS00061">
    <property type="entry name" value="ADH_SHORT"/>
    <property type="match status" value="1"/>
</dbReference>
<comment type="similarity">
    <text evidence="1 4">Belongs to the short-chain dehydrogenases/reductases (SDR) family.</text>
</comment>
<dbReference type="InterPro" id="IPR036291">
    <property type="entry name" value="NAD(P)-bd_dom_sf"/>
</dbReference>
<proteinExistence type="inferred from homology"/>
<dbReference type="PANTHER" id="PTHR43976:SF16">
    <property type="entry name" value="SHORT-CHAIN DEHYDROGENASE_REDUCTASE FAMILY PROTEIN"/>
    <property type="match status" value="1"/>
</dbReference>
<protein>
    <recommendedName>
        <fullName evidence="7">NAD(P)-binding protein</fullName>
    </recommendedName>
</protein>
<dbReference type="PRINTS" id="PR00081">
    <property type="entry name" value="GDHRDH"/>
</dbReference>
<evidence type="ECO:0000256" key="4">
    <source>
        <dbReference type="RuleBase" id="RU000363"/>
    </source>
</evidence>
<dbReference type="PANTHER" id="PTHR43976">
    <property type="entry name" value="SHORT CHAIN DEHYDROGENASE"/>
    <property type="match status" value="1"/>
</dbReference>
<dbReference type="Gene3D" id="3.40.50.720">
    <property type="entry name" value="NAD(P)-binding Rossmann-like Domain"/>
    <property type="match status" value="1"/>
</dbReference>
<name>A0AAD7FWV2_9AGAR</name>
<keyword evidence="2" id="KW-0521">NADP</keyword>
<dbReference type="Proteomes" id="UP001221142">
    <property type="component" value="Unassembled WGS sequence"/>
</dbReference>
<reference evidence="5" key="1">
    <citation type="submission" date="2023-03" db="EMBL/GenBank/DDBJ databases">
        <title>Massive genome expansion in bonnet fungi (Mycena s.s.) driven by repeated elements and novel gene families across ecological guilds.</title>
        <authorList>
            <consortium name="Lawrence Berkeley National Laboratory"/>
            <person name="Harder C.B."/>
            <person name="Miyauchi S."/>
            <person name="Viragh M."/>
            <person name="Kuo A."/>
            <person name="Thoen E."/>
            <person name="Andreopoulos B."/>
            <person name="Lu D."/>
            <person name="Skrede I."/>
            <person name="Drula E."/>
            <person name="Henrissat B."/>
            <person name="Morin E."/>
            <person name="Kohler A."/>
            <person name="Barry K."/>
            <person name="LaButti K."/>
            <person name="Morin E."/>
            <person name="Salamov A."/>
            <person name="Lipzen A."/>
            <person name="Mereny Z."/>
            <person name="Hegedus B."/>
            <person name="Baldrian P."/>
            <person name="Stursova M."/>
            <person name="Weitz H."/>
            <person name="Taylor A."/>
            <person name="Grigoriev I.V."/>
            <person name="Nagy L.G."/>
            <person name="Martin F."/>
            <person name="Kauserud H."/>
        </authorList>
    </citation>
    <scope>NUCLEOTIDE SEQUENCE</scope>
    <source>
        <strain evidence="5">9284</strain>
    </source>
</reference>
<evidence type="ECO:0008006" key="7">
    <source>
        <dbReference type="Google" id="ProtNLM"/>
    </source>
</evidence>
<evidence type="ECO:0000256" key="3">
    <source>
        <dbReference type="ARBA" id="ARBA00023002"/>
    </source>
</evidence>
<dbReference type="InterPro" id="IPR020904">
    <property type="entry name" value="Sc_DH/Rdtase_CS"/>
</dbReference>
<evidence type="ECO:0000313" key="6">
    <source>
        <dbReference type="Proteomes" id="UP001221142"/>
    </source>
</evidence>
<dbReference type="CDD" id="cd05374">
    <property type="entry name" value="17beta-HSD-like_SDR_c"/>
    <property type="match status" value="1"/>
</dbReference>
<gene>
    <name evidence="5" type="ORF">FB45DRAFT_896144</name>
</gene>
<dbReference type="EMBL" id="JARKIF010000003">
    <property type="protein sequence ID" value="KAJ7643819.1"/>
    <property type="molecule type" value="Genomic_DNA"/>
</dbReference>
<organism evidence="5 6">
    <name type="scientific">Roridomyces roridus</name>
    <dbReference type="NCBI Taxonomy" id="1738132"/>
    <lineage>
        <taxon>Eukaryota</taxon>
        <taxon>Fungi</taxon>
        <taxon>Dikarya</taxon>
        <taxon>Basidiomycota</taxon>
        <taxon>Agaricomycotina</taxon>
        <taxon>Agaricomycetes</taxon>
        <taxon>Agaricomycetidae</taxon>
        <taxon>Agaricales</taxon>
        <taxon>Marasmiineae</taxon>
        <taxon>Mycenaceae</taxon>
        <taxon>Roridomyces</taxon>
    </lineage>
</organism>
<evidence type="ECO:0000256" key="1">
    <source>
        <dbReference type="ARBA" id="ARBA00006484"/>
    </source>
</evidence>
<keyword evidence="6" id="KW-1185">Reference proteome</keyword>
<dbReference type="SUPFAM" id="SSF51735">
    <property type="entry name" value="NAD(P)-binding Rossmann-fold domains"/>
    <property type="match status" value="1"/>
</dbReference>
<dbReference type="GO" id="GO:0016491">
    <property type="term" value="F:oxidoreductase activity"/>
    <property type="evidence" value="ECO:0007669"/>
    <property type="project" value="UniProtKB-KW"/>
</dbReference>
<accession>A0AAD7FWV2</accession>
<dbReference type="AlphaFoldDB" id="A0AAD7FWV2"/>
<dbReference type="PRINTS" id="PR00080">
    <property type="entry name" value="SDRFAMILY"/>
</dbReference>
<evidence type="ECO:0000313" key="5">
    <source>
        <dbReference type="EMBL" id="KAJ7643819.1"/>
    </source>
</evidence>
<sequence length="290" mass="31265">MPLIQATSTRVWLITGASSGFGRLLTERVLAEGEISVAALRTPSDLHDLAAANPERLLLVKCDVTNSADIHSAFADAVEKFGRVDVVFNNAGYALVAEVEGLADDAARALFEVNFWGALNVSKEAVRVFRDVNRPAGGHLLTMSSEAGLSGTPAMGIYSASKHALEGLTEALSLEMDPTWNIKISIIAPGAFKTGAHTDPKRTPVFPAPEAYHAALPSHAVRHFVQDGSYIRGDPRKAVEAIFRFSKLESPPLRWVVGKDSGIRAKAKLEKMVAELDEFASWSEDLDLTT</sequence>
<dbReference type="InterPro" id="IPR002347">
    <property type="entry name" value="SDR_fam"/>
</dbReference>
<keyword evidence="3" id="KW-0560">Oxidoreductase</keyword>